<accession>A0A7I4Z5S1</accession>
<feature type="compositionally biased region" description="Basic residues" evidence="1">
    <location>
        <begin position="121"/>
        <end position="133"/>
    </location>
</feature>
<dbReference type="AlphaFoldDB" id="A0A7I4Z5S1"/>
<sequence length="181" mass="20422">MRNPLTAGPGAVHIALQKSSLLVLSISYKDKNELFSKLKNALIDRNIPMDSLYALDRNRQRMPLDNPDNLFVTSDGSDTVWLYSKAASDDYNHRPENKAHPGRSRSSSSSSDTSYSTGEHSRHKHRKHQSKRQHCPCQLRRSCGQSISSPLSPCHPSSCFSYFRNPCQVNGCSRYHSCCCY</sequence>
<evidence type="ECO:0000313" key="3">
    <source>
        <dbReference type="WBParaSite" id="HCON_00193750-00001"/>
    </source>
</evidence>
<protein>
    <submittedName>
        <fullName evidence="3">Ras-associating domain-containing protein</fullName>
    </submittedName>
</protein>
<dbReference type="OrthoDB" id="5868217at2759"/>
<name>A0A7I4Z5S1_HAECO</name>
<keyword evidence="2" id="KW-1185">Reference proteome</keyword>
<feature type="compositionally biased region" description="Low complexity" evidence="1">
    <location>
        <begin position="104"/>
        <end position="117"/>
    </location>
</feature>
<dbReference type="Pfam" id="PF17618">
    <property type="entry name" value="SL4P"/>
    <property type="match status" value="1"/>
</dbReference>
<feature type="region of interest" description="Disordered" evidence="1">
    <location>
        <begin position="92"/>
        <end position="133"/>
    </location>
</feature>
<reference evidence="3" key="1">
    <citation type="submission" date="2020-12" db="UniProtKB">
        <authorList>
            <consortium name="WormBaseParasite"/>
        </authorList>
    </citation>
    <scope>IDENTIFICATION</scope>
    <source>
        <strain evidence="3">MHco3</strain>
    </source>
</reference>
<dbReference type="WBParaSite" id="HCON_00193750-00001">
    <property type="protein sequence ID" value="HCON_00193750-00001"/>
    <property type="gene ID" value="HCON_00193750"/>
</dbReference>
<dbReference type="Proteomes" id="UP000025227">
    <property type="component" value="Unplaced"/>
</dbReference>
<organism evidence="2 3">
    <name type="scientific">Haemonchus contortus</name>
    <name type="common">Barber pole worm</name>
    <dbReference type="NCBI Taxonomy" id="6289"/>
    <lineage>
        <taxon>Eukaryota</taxon>
        <taxon>Metazoa</taxon>
        <taxon>Ecdysozoa</taxon>
        <taxon>Nematoda</taxon>
        <taxon>Chromadorea</taxon>
        <taxon>Rhabditida</taxon>
        <taxon>Rhabditina</taxon>
        <taxon>Rhabditomorpha</taxon>
        <taxon>Strongyloidea</taxon>
        <taxon>Trichostrongylidae</taxon>
        <taxon>Haemonchus</taxon>
    </lineage>
</organism>
<dbReference type="InterPro" id="IPR035127">
    <property type="entry name" value="SL4P"/>
</dbReference>
<evidence type="ECO:0000313" key="2">
    <source>
        <dbReference type="Proteomes" id="UP000025227"/>
    </source>
</evidence>
<proteinExistence type="predicted"/>
<evidence type="ECO:0000256" key="1">
    <source>
        <dbReference type="SAM" id="MobiDB-lite"/>
    </source>
</evidence>